<sequence length="94" mass="10798">MAAIHPFADGNGRTARALATLVLYQRGFDFKRLFASGSQTNCTSSSPATQKIKDYQTSRQRPCLGLCFGMTQRRSLSPLKKKNYYEHKYQRFRK</sequence>
<dbReference type="Gene3D" id="1.10.3290.10">
    <property type="entry name" value="Fido-like domain"/>
    <property type="match status" value="1"/>
</dbReference>
<dbReference type="AlphaFoldDB" id="A0A2G9YCM0"/>
<feature type="domain" description="Fido" evidence="1">
    <location>
        <begin position="1"/>
        <end position="58"/>
    </location>
</feature>
<dbReference type="SUPFAM" id="SSF140931">
    <property type="entry name" value="Fic-like"/>
    <property type="match status" value="1"/>
</dbReference>
<evidence type="ECO:0000313" key="3">
    <source>
        <dbReference type="Proteomes" id="UP000231480"/>
    </source>
</evidence>
<dbReference type="PROSITE" id="PS51459">
    <property type="entry name" value="FIDO"/>
    <property type="match status" value="1"/>
</dbReference>
<dbReference type="InterPro" id="IPR036597">
    <property type="entry name" value="Fido-like_dom_sf"/>
</dbReference>
<organism evidence="2 3">
    <name type="scientific">Candidatus Portnoybacteria bacterium CG23_combo_of_CG06-09_8_20_14_all_37_13</name>
    <dbReference type="NCBI Taxonomy" id="1974819"/>
    <lineage>
        <taxon>Bacteria</taxon>
        <taxon>Candidatus Portnoyibacteriota</taxon>
    </lineage>
</organism>
<evidence type="ECO:0000313" key="2">
    <source>
        <dbReference type="EMBL" id="PIP16978.1"/>
    </source>
</evidence>
<proteinExistence type="predicted"/>
<reference evidence="2 3" key="1">
    <citation type="submission" date="2017-09" db="EMBL/GenBank/DDBJ databases">
        <title>Depth-based differentiation of microbial function through sediment-hosted aquifers and enrichment of novel symbionts in the deep terrestrial subsurface.</title>
        <authorList>
            <person name="Probst A.J."/>
            <person name="Ladd B."/>
            <person name="Jarett J.K."/>
            <person name="Geller-Mcgrath D.E."/>
            <person name="Sieber C.M."/>
            <person name="Emerson J.B."/>
            <person name="Anantharaman K."/>
            <person name="Thomas B.C."/>
            <person name="Malmstrom R."/>
            <person name="Stieglmeier M."/>
            <person name="Klingl A."/>
            <person name="Woyke T."/>
            <person name="Ryan C.M."/>
            <person name="Banfield J.F."/>
        </authorList>
    </citation>
    <scope>NUCLEOTIDE SEQUENCE [LARGE SCALE GENOMIC DNA]</scope>
    <source>
        <strain evidence="2">CG23_combo_of_CG06-09_8_20_14_all_37_13</strain>
    </source>
</reference>
<name>A0A2G9YCM0_9BACT</name>
<dbReference type="EMBL" id="PCRH01000055">
    <property type="protein sequence ID" value="PIP16978.1"/>
    <property type="molecule type" value="Genomic_DNA"/>
</dbReference>
<comment type="caution">
    <text evidence="2">The sequence shown here is derived from an EMBL/GenBank/DDBJ whole genome shotgun (WGS) entry which is preliminary data.</text>
</comment>
<protein>
    <recommendedName>
        <fullName evidence="1">Fido domain-containing protein</fullName>
    </recommendedName>
</protein>
<gene>
    <name evidence="2" type="ORF">COX44_02460</name>
</gene>
<dbReference type="Proteomes" id="UP000231480">
    <property type="component" value="Unassembled WGS sequence"/>
</dbReference>
<dbReference type="Pfam" id="PF02661">
    <property type="entry name" value="Fic"/>
    <property type="match status" value="1"/>
</dbReference>
<accession>A0A2G9YCM0</accession>
<dbReference type="InterPro" id="IPR003812">
    <property type="entry name" value="Fido"/>
</dbReference>
<evidence type="ECO:0000259" key="1">
    <source>
        <dbReference type="PROSITE" id="PS51459"/>
    </source>
</evidence>